<keyword evidence="2" id="KW-0479">Metal-binding</keyword>
<dbReference type="CDD" id="cd17082">
    <property type="entry name" value="RAWUL_PCGF2_like"/>
    <property type="match status" value="1"/>
</dbReference>
<dbReference type="AlphaFoldDB" id="A0A1W4W2N8"/>
<feature type="compositionally biased region" description="Polar residues" evidence="8">
    <location>
        <begin position="1022"/>
        <end position="1059"/>
    </location>
</feature>
<feature type="region of interest" description="Disordered" evidence="8">
    <location>
        <begin position="565"/>
        <end position="721"/>
    </location>
</feature>
<dbReference type="SUPFAM" id="SSF57850">
    <property type="entry name" value="RING/U-box"/>
    <property type="match status" value="1"/>
</dbReference>
<dbReference type="GO" id="GO:0000122">
    <property type="term" value="P:negative regulation of transcription by RNA polymerase II"/>
    <property type="evidence" value="ECO:0007669"/>
    <property type="project" value="TreeGrafter"/>
</dbReference>
<feature type="coiled-coil region" evidence="7">
    <location>
        <begin position="386"/>
        <end position="413"/>
    </location>
</feature>
<feature type="compositionally biased region" description="Basic and acidic residues" evidence="8">
    <location>
        <begin position="674"/>
        <end position="685"/>
    </location>
</feature>
<feature type="compositionally biased region" description="Polar residues" evidence="8">
    <location>
        <begin position="691"/>
        <end position="702"/>
    </location>
</feature>
<gene>
    <name evidence="11 12" type="primary">LOC108732222</name>
</gene>
<sequence length="1243" mass="140884">MANMTHSQTVPQRKIYVKDLNPYITCNLCNGYLIEATTLVDCLHVFCRACILRYFENSKMGCPMCNTVYKKKNFPCFRPDPIMQSLVYKLVPGLYSKEVQRRDDFYRSTAIRASSSCSEDSVIGDLSQEHEEWMTTNVDDQFQYFSPDDSISLSVEYYQPHLDQNANREDAPTQSRTSPSGSVQSVTEPNVINKLIVSDGCTNGLKTGNEDGEVVECSGVEDSQKAKTVIDIVPKIEDGCTKSDAGESDKDGRKDKRYLQCPAAVTMSILQKFVRMKYALSLEHKVDIIYNGEVLPQYFSLMDVAYTFKWQRLKPMRFYYRIFTPIRIKIIKTTSNGEKQLQVVSVNQNNPNSNEKHEGLDEDLKTDSDAEMQNNINKENLLAQLNLKSKAKIEQEQQQLASANLKNLSLKTMNPKGSVCLKDAISKSKDLKDLKSVNFKETYSGVTNSKITKTPKEVTLKVETKSFIPSENSVKIDRLKKIYEPDDIDQKLSKLYENHKESKKLDQIKSPKHNNHYGNKDLKLIYSKANSVETKPPRGSEDNCIYEYEERDEDEIRKFAEKRDREWALQKQKDEEEEKYRSSKKRKKSKHSKNDFAHKKRKLHAEITSNESLNKEEPLKLKVKLTPHNGHKHKHHKNYQNNSPSSEPTSPKPSSELSSKEKLLQMRQVRHKNITAEKDKQRDQDMIPYVSESNVSDKSTQSENKDKDPEPKVTFHAKPTTNQAIDRKVYGNKNIVAQTKTMETSGTQTANNNNNNNNNNKMKDIPAGTGTTTTPKNETLITGKTLRSDFPIKTNASQELNTTRYPTVQLERHEQAERQVQKTYLKTFQSYTEKLAESVAQKADMSKMMFQNRISQSQSQSSTHNNKSPLERKIANLHQQYSSENKPKQQQPPGGKISVPEKPQTLLNSQYQTGFTVSKIEAGTKRKLETVHDEQDKRPSLEITLINPPVTNNSPSQMQKSKSTTTEAKPGMKRPPPATIPLERIKKSSNLKSGISIIPKIPESQGPLDLSSSCKHPDTFLNRPNGSTGSSASPKVQQPTSSPKNTTVAQERVKTSTSDKNIQLSNLQMLSKVALEHSNINKSPVPTLLNISKKPPMPTLQTIRIPMPNQQNMTATKSPNLARLPKLTEINKSTFRMMSPQMRNMRPNQNQNIRSIPNPSLLVRQQNQNRLNSMSSAQIGNGDGVEDGSKTNATENNKITDQNEKKNDDEKKEKEQKSDNSEKKDNNSETNAPKVDDSNKATS</sequence>
<dbReference type="InterPro" id="IPR018957">
    <property type="entry name" value="Znf_C3HC4_RING-type"/>
</dbReference>
<protein>
    <submittedName>
        <fullName evidence="11 12">Protein suppressor 2 of zeste</fullName>
    </submittedName>
</protein>
<dbReference type="PANTHER" id="PTHR10825">
    <property type="entry name" value="RING FINGER DOMAIN-CONTAINING, POLYCOMB GROUP COMPONENT"/>
    <property type="match status" value="1"/>
</dbReference>
<dbReference type="PROSITE" id="PS00518">
    <property type="entry name" value="ZF_RING_1"/>
    <property type="match status" value="1"/>
</dbReference>
<reference evidence="11 12" key="1">
    <citation type="submission" date="2025-04" db="UniProtKB">
        <authorList>
            <consortium name="RefSeq"/>
        </authorList>
    </citation>
    <scope>IDENTIFICATION</scope>
    <source>
        <tissue evidence="11 12">Entire body</tissue>
    </source>
</reference>
<dbReference type="InterPro" id="IPR032443">
    <property type="entry name" value="RAWUL"/>
</dbReference>
<feature type="compositionally biased region" description="Low complexity" evidence="8">
    <location>
        <begin position="751"/>
        <end position="760"/>
    </location>
</feature>
<feature type="region of interest" description="Disordered" evidence="8">
    <location>
        <begin position="166"/>
        <end position="185"/>
    </location>
</feature>
<dbReference type="PROSITE" id="PS50089">
    <property type="entry name" value="ZF_RING_2"/>
    <property type="match status" value="1"/>
</dbReference>
<feature type="compositionally biased region" description="Basic and acidic residues" evidence="8">
    <location>
        <begin position="1201"/>
        <end position="1227"/>
    </location>
</feature>
<proteinExistence type="predicted"/>
<dbReference type="GO" id="GO:0035102">
    <property type="term" value="C:PRC1 complex"/>
    <property type="evidence" value="ECO:0007669"/>
    <property type="project" value="TreeGrafter"/>
</dbReference>
<dbReference type="InterPro" id="IPR001841">
    <property type="entry name" value="Znf_RING"/>
</dbReference>
<feature type="compositionally biased region" description="Polar residues" evidence="8">
    <location>
        <begin position="172"/>
        <end position="185"/>
    </location>
</feature>
<evidence type="ECO:0000256" key="4">
    <source>
        <dbReference type="ARBA" id="ARBA00022833"/>
    </source>
</evidence>
<dbReference type="GO" id="GO:0008270">
    <property type="term" value="F:zinc ion binding"/>
    <property type="evidence" value="ECO:0007669"/>
    <property type="project" value="UniProtKB-KW"/>
</dbReference>
<feature type="compositionally biased region" description="Basic residues" evidence="8">
    <location>
        <begin position="582"/>
        <end position="591"/>
    </location>
</feature>
<dbReference type="Pfam" id="PF00097">
    <property type="entry name" value="zf-C3HC4"/>
    <property type="match status" value="1"/>
</dbReference>
<evidence type="ECO:0000313" key="11">
    <source>
        <dbReference type="RefSeq" id="XP_018318412.1"/>
    </source>
</evidence>
<keyword evidence="7" id="KW-0175">Coiled coil</keyword>
<dbReference type="KEGG" id="apln:108732222"/>
<feature type="domain" description="RING-type" evidence="9">
    <location>
        <begin position="26"/>
        <end position="66"/>
    </location>
</feature>
<dbReference type="Proteomes" id="UP000192223">
    <property type="component" value="Unplaced"/>
</dbReference>
<dbReference type="OrthoDB" id="1305878at2759"/>
<dbReference type="RefSeq" id="XP_018318412.1">
    <property type="nucleotide sequence ID" value="XM_018462910.1"/>
</dbReference>
<dbReference type="GeneID" id="108732222"/>
<evidence type="ECO:0000256" key="5">
    <source>
        <dbReference type="ARBA" id="ARBA00023242"/>
    </source>
</evidence>
<dbReference type="SMART" id="SM00184">
    <property type="entry name" value="RING"/>
    <property type="match status" value="1"/>
</dbReference>
<evidence type="ECO:0000313" key="12">
    <source>
        <dbReference type="RefSeq" id="XP_018318419.1"/>
    </source>
</evidence>
<feature type="compositionally biased region" description="Basic residues" evidence="8">
    <location>
        <begin position="621"/>
        <end position="638"/>
    </location>
</feature>
<dbReference type="FunFam" id="3.30.40.10:FF:000033">
    <property type="entry name" value="Polycomb group RING finger protein 3"/>
    <property type="match status" value="1"/>
</dbReference>
<feature type="compositionally biased region" description="Basic and acidic residues" evidence="8">
    <location>
        <begin position="703"/>
        <end position="713"/>
    </location>
</feature>
<accession>A0A1W4W2N8</accession>
<dbReference type="RefSeq" id="XP_018318419.1">
    <property type="nucleotide sequence ID" value="XM_018462917.2"/>
</dbReference>
<dbReference type="GO" id="GO:1990841">
    <property type="term" value="F:promoter-specific chromatin binding"/>
    <property type="evidence" value="ECO:0007669"/>
    <property type="project" value="TreeGrafter"/>
</dbReference>
<keyword evidence="10" id="KW-1185">Reference proteome</keyword>
<evidence type="ECO:0000256" key="2">
    <source>
        <dbReference type="ARBA" id="ARBA00022723"/>
    </source>
</evidence>
<feature type="region of interest" description="Disordered" evidence="8">
    <location>
        <begin position="1174"/>
        <end position="1243"/>
    </location>
</feature>
<feature type="compositionally biased region" description="Basic and acidic residues" evidence="8">
    <location>
        <begin position="565"/>
        <end position="581"/>
    </location>
</feature>
<feature type="compositionally biased region" description="Polar residues" evidence="8">
    <location>
        <begin position="1190"/>
        <end position="1200"/>
    </location>
</feature>
<evidence type="ECO:0000313" key="10">
    <source>
        <dbReference type="Proteomes" id="UP000192223"/>
    </source>
</evidence>
<comment type="subcellular location">
    <subcellularLocation>
        <location evidence="1">Nucleus</location>
    </subcellularLocation>
</comment>
<dbReference type="InterPro" id="IPR017907">
    <property type="entry name" value="Znf_RING_CS"/>
</dbReference>
<feature type="compositionally biased region" description="Low complexity" evidence="8">
    <location>
        <begin position="643"/>
        <end position="657"/>
    </location>
</feature>
<name>A0A1W4W2N8_AGRPL</name>
<evidence type="ECO:0000256" key="7">
    <source>
        <dbReference type="SAM" id="Coils"/>
    </source>
</evidence>
<dbReference type="Gene3D" id="3.30.40.10">
    <property type="entry name" value="Zinc/RING finger domain, C3HC4 (zinc finger)"/>
    <property type="match status" value="1"/>
</dbReference>
<dbReference type="Pfam" id="PF16207">
    <property type="entry name" value="RAWUL"/>
    <property type="match status" value="1"/>
</dbReference>
<evidence type="ECO:0000256" key="8">
    <source>
        <dbReference type="SAM" id="MobiDB-lite"/>
    </source>
</evidence>
<dbReference type="Gene3D" id="3.10.20.90">
    <property type="entry name" value="Phosphatidylinositol 3-kinase Catalytic Subunit, Chain A, domain 1"/>
    <property type="match status" value="1"/>
</dbReference>
<keyword evidence="3 6" id="KW-0863">Zinc-finger</keyword>
<feature type="compositionally biased region" description="Basic and acidic residues" evidence="8">
    <location>
        <begin position="1234"/>
        <end position="1243"/>
    </location>
</feature>
<evidence type="ECO:0000256" key="3">
    <source>
        <dbReference type="ARBA" id="ARBA00022771"/>
    </source>
</evidence>
<organism evidence="10 12">
    <name type="scientific">Agrilus planipennis</name>
    <name type="common">Emerald ash borer</name>
    <name type="synonym">Agrilus marcopoli</name>
    <dbReference type="NCBI Taxonomy" id="224129"/>
    <lineage>
        <taxon>Eukaryota</taxon>
        <taxon>Metazoa</taxon>
        <taxon>Ecdysozoa</taxon>
        <taxon>Arthropoda</taxon>
        <taxon>Hexapoda</taxon>
        <taxon>Insecta</taxon>
        <taxon>Pterygota</taxon>
        <taxon>Neoptera</taxon>
        <taxon>Endopterygota</taxon>
        <taxon>Coleoptera</taxon>
        <taxon>Polyphaga</taxon>
        <taxon>Elateriformia</taxon>
        <taxon>Buprestoidea</taxon>
        <taxon>Buprestidae</taxon>
        <taxon>Agrilinae</taxon>
        <taxon>Agrilus</taxon>
    </lineage>
</organism>
<feature type="region of interest" description="Disordered" evidence="8">
    <location>
        <begin position="945"/>
        <end position="1059"/>
    </location>
</feature>
<evidence type="ECO:0000259" key="9">
    <source>
        <dbReference type="PROSITE" id="PS50089"/>
    </source>
</evidence>
<dbReference type="PANTHER" id="PTHR10825:SF29">
    <property type="entry name" value="POLYCOMB GROUP RING FINGER PROTEIN 1"/>
    <property type="match status" value="1"/>
</dbReference>
<feature type="compositionally biased region" description="Polar residues" evidence="8">
    <location>
        <begin position="949"/>
        <end position="967"/>
    </location>
</feature>
<evidence type="ECO:0000256" key="1">
    <source>
        <dbReference type="ARBA" id="ARBA00004123"/>
    </source>
</evidence>
<evidence type="ECO:0000256" key="6">
    <source>
        <dbReference type="PROSITE-ProRule" id="PRU00175"/>
    </source>
</evidence>
<feature type="region of interest" description="Disordered" evidence="8">
    <location>
        <begin position="882"/>
        <end position="901"/>
    </location>
</feature>
<keyword evidence="4" id="KW-0862">Zinc</keyword>
<feature type="region of interest" description="Disordered" evidence="8">
    <location>
        <begin position="744"/>
        <end position="777"/>
    </location>
</feature>
<dbReference type="STRING" id="224129.A0A1W4W2N8"/>
<feature type="compositionally biased region" description="Polar residues" evidence="8">
    <location>
        <begin position="882"/>
        <end position="892"/>
    </location>
</feature>
<keyword evidence="5" id="KW-0539">Nucleus</keyword>
<feature type="region of interest" description="Disordered" evidence="8">
    <location>
        <begin position="501"/>
        <end position="520"/>
    </location>
</feature>
<dbReference type="InterPro" id="IPR013083">
    <property type="entry name" value="Znf_RING/FYVE/PHD"/>
</dbReference>